<sequence length="41" mass="5090">MVRHQYEEFEDRLYLRTQSVYYSDKQVNNCSVEDIKGLLRY</sequence>
<protein>
    <submittedName>
        <fullName evidence="1">Uncharacterized protein</fullName>
    </submittedName>
</protein>
<accession>E6YMH7</accession>
<evidence type="ECO:0000313" key="1">
    <source>
        <dbReference type="EMBL" id="CBI78079.1"/>
    </source>
</evidence>
<dbReference type="EMBL" id="FN645459">
    <property type="protein sequence ID" value="CBI78079.1"/>
    <property type="molecule type" value="Genomic_DNA"/>
</dbReference>
<dbReference type="AlphaFoldDB" id="E6YMH7"/>
<reference evidence="1" key="1">
    <citation type="journal article" date="2011" name="PLoS Genet.">
        <title>Parallel evolution of a type IV secretion system in radiating lineages of the host-restricted bacterial pathogen Bartonella.</title>
        <authorList>
            <person name="Engel P."/>
            <person name="Salzburger W."/>
            <person name="Liesch M."/>
            <person name="Chang C.C."/>
            <person name="Maruyama S."/>
            <person name="Lanz C."/>
            <person name="Calteau A."/>
            <person name="Lajus A."/>
            <person name="Medigue C."/>
            <person name="Schuster S.C."/>
            <person name="Dehio C."/>
        </authorList>
    </citation>
    <scope>NUCLEOTIDE SEQUENCE</scope>
    <source>
        <strain evidence="1">ATCC BAA-1498</strain>
    </source>
</reference>
<gene>
    <name evidence="1" type="ORF">BARRO_50428</name>
</gene>
<proteinExistence type="predicted"/>
<name>E6YMH7_9HYPH</name>
<organism evidence="1">
    <name type="scientific">Bartonella rochalimae ATCC BAA-1498</name>
    <dbReference type="NCBI Taxonomy" id="685782"/>
    <lineage>
        <taxon>Bacteria</taxon>
        <taxon>Pseudomonadati</taxon>
        <taxon>Pseudomonadota</taxon>
        <taxon>Alphaproteobacteria</taxon>
        <taxon>Hyphomicrobiales</taxon>
        <taxon>Bartonellaceae</taxon>
        <taxon>Bartonella</taxon>
    </lineage>
</organism>